<reference evidence="6" key="1">
    <citation type="submission" date="2021-03" db="EMBL/GenBank/DDBJ databases">
        <title>Genomic Encyclopedia of Type Strains, Phase IV (KMG-IV): sequencing the most valuable type-strain genomes for metagenomic binning, comparative biology and taxonomic classification.</title>
        <authorList>
            <person name="Goeker M."/>
        </authorList>
    </citation>
    <scope>NUCLEOTIDE SEQUENCE</scope>
    <source>
        <strain evidence="6">DSM 107338</strain>
    </source>
</reference>
<name>A0A9X1CA34_9BACI</name>
<evidence type="ECO:0000256" key="3">
    <source>
        <dbReference type="ARBA" id="ARBA00023125"/>
    </source>
</evidence>
<evidence type="ECO:0000256" key="4">
    <source>
        <dbReference type="ARBA" id="ARBA00023163"/>
    </source>
</evidence>
<keyword evidence="3 6" id="KW-0238">DNA-binding</keyword>
<proteinExistence type="inferred from homology"/>
<dbReference type="RefSeq" id="WP_149475043.1">
    <property type="nucleotide sequence ID" value="NZ_JAGGMB010000001.1"/>
</dbReference>
<dbReference type="SUPFAM" id="SSF46689">
    <property type="entry name" value="Homeodomain-like"/>
    <property type="match status" value="1"/>
</dbReference>
<dbReference type="InterPro" id="IPR037171">
    <property type="entry name" value="NagB/RpiA_transferase-like"/>
</dbReference>
<dbReference type="Pfam" id="PF04198">
    <property type="entry name" value="Sugar-bind"/>
    <property type="match status" value="1"/>
</dbReference>
<accession>A0A9X1CA34</accession>
<keyword evidence="2" id="KW-0805">Transcription regulation</keyword>
<dbReference type="OrthoDB" id="58802at2"/>
<dbReference type="Proteomes" id="UP001138793">
    <property type="component" value="Unassembled WGS sequence"/>
</dbReference>
<dbReference type="Gene3D" id="3.40.50.1360">
    <property type="match status" value="1"/>
</dbReference>
<dbReference type="AlphaFoldDB" id="A0A9X1CA34"/>
<comment type="caution">
    <text evidence="6">The sequence shown here is derived from an EMBL/GenBank/DDBJ whole genome shotgun (WGS) entry which is preliminary data.</text>
</comment>
<dbReference type="PANTHER" id="PTHR34294">
    <property type="entry name" value="TRANSCRIPTIONAL REGULATOR-RELATED"/>
    <property type="match status" value="1"/>
</dbReference>
<dbReference type="InterPro" id="IPR009057">
    <property type="entry name" value="Homeodomain-like_sf"/>
</dbReference>
<sequence>MLDWEERRLMVKLARLYYFEGWTQAQIAKRQNVSRPVISKLLNNAKKEGIVEIYIKDETVLTVELEDQLEKKYGLEEVVVVSTSNFTREKLKQQLGKTASSYLSKHLDGVENLGISWGSSLLSLVEEYPYERRNDLNIIPIIGGMGNDYVHLHSNQLASQLAQKMNASCSYLYAPAMVETNELKNNLIQIKEIAHVLEKGRNVDMALVGIGNPFKESTLEKMGYLEESDLKSLREAGAVGNIGSSFFDAKGEEIDHPLNDHFIGLNIEEIKNIPHVIGIVEGVHKLESIDAALKGGHLNVLIIDEHTAQVLINE</sequence>
<evidence type="ECO:0000256" key="1">
    <source>
        <dbReference type="ARBA" id="ARBA00010466"/>
    </source>
</evidence>
<dbReference type="SUPFAM" id="SSF100950">
    <property type="entry name" value="NagB/RpiA/CoA transferase-like"/>
    <property type="match status" value="1"/>
</dbReference>
<evidence type="ECO:0000313" key="7">
    <source>
        <dbReference type="Proteomes" id="UP001138793"/>
    </source>
</evidence>
<dbReference type="EMBL" id="JAGGMB010000001">
    <property type="protein sequence ID" value="MBP2076104.1"/>
    <property type="molecule type" value="Genomic_DNA"/>
</dbReference>
<keyword evidence="7" id="KW-1185">Reference proteome</keyword>
<organism evidence="6 7">
    <name type="scientific">Oceanobacillus polygoni</name>
    <dbReference type="NCBI Taxonomy" id="1235259"/>
    <lineage>
        <taxon>Bacteria</taxon>
        <taxon>Bacillati</taxon>
        <taxon>Bacillota</taxon>
        <taxon>Bacilli</taxon>
        <taxon>Bacillales</taxon>
        <taxon>Bacillaceae</taxon>
        <taxon>Oceanobacillus</taxon>
    </lineage>
</organism>
<protein>
    <submittedName>
        <fullName evidence="6">DNA-binding transcriptional regulator LsrR (DeoR family)</fullName>
    </submittedName>
</protein>
<dbReference type="InterPro" id="IPR051054">
    <property type="entry name" value="SorC_transcr_regulators"/>
</dbReference>
<evidence type="ECO:0000313" key="6">
    <source>
        <dbReference type="EMBL" id="MBP2076104.1"/>
    </source>
</evidence>
<dbReference type="GO" id="GO:0003677">
    <property type="term" value="F:DNA binding"/>
    <property type="evidence" value="ECO:0007669"/>
    <property type="project" value="UniProtKB-KW"/>
</dbReference>
<keyword evidence="4" id="KW-0804">Transcription</keyword>
<feature type="domain" description="Sugar-binding" evidence="5">
    <location>
        <begin position="61"/>
        <end position="313"/>
    </location>
</feature>
<dbReference type="GO" id="GO:0030246">
    <property type="term" value="F:carbohydrate binding"/>
    <property type="evidence" value="ECO:0007669"/>
    <property type="project" value="InterPro"/>
</dbReference>
<evidence type="ECO:0000259" key="5">
    <source>
        <dbReference type="Pfam" id="PF04198"/>
    </source>
</evidence>
<evidence type="ECO:0000256" key="2">
    <source>
        <dbReference type="ARBA" id="ARBA00023015"/>
    </source>
</evidence>
<dbReference type="Gene3D" id="1.10.10.60">
    <property type="entry name" value="Homeodomain-like"/>
    <property type="match status" value="1"/>
</dbReference>
<gene>
    <name evidence="6" type="ORF">J2Z64_000315</name>
</gene>
<dbReference type="PANTHER" id="PTHR34294:SF12">
    <property type="entry name" value="SUGAR-BINDING TRANSCRIPTIONAL REGULATOR"/>
    <property type="match status" value="1"/>
</dbReference>
<comment type="similarity">
    <text evidence="1">Belongs to the SorC transcriptional regulatory family.</text>
</comment>
<dbReference type="InterPro" id="IPR007324">
    <property type="entry name" value="Sugar-bd_dom_put"/>
</dbReference>